<gene>
    <name evidence="5" type="ORF">JGI4_01371</name>
    <name evidence="4" type="ORF">JGI8_01882</name>
</gene>
<dbReference type="FunFam" id="3.60.20.30:FF:000005">
    <property type="entry name" value="N(4)-(Beta-N-acetylglucosaminyl)-L-asparaginase"/>
    <property type="match status" value="1"/>
</dbReference>
<evidence type="ECO:0000256" key="2">
    <source>
        <dbReference type="PIRSR" id="PIRSR600246-2"/>
    </source>
</evidence>
<name>A0A0P1ME35_9BACT</name>
<accession>A0A0P1ME35</accession>
<dbReference type="SUPFAM" id="SSF56235">
    <property type="entry name" value="N-terminal nucleophile aminohydrolases (Ntn hydrolases)"/>
    <property type="match status" value="1"/>
</dbReference>
<dbReference type="Gene3D" id="3.60.20.30">
    <property type="entry name" value="(Glycosyl)asparaginase"/>
    <property type="match status" value="1"/>
</dbReference>
<reference evidence="4 7" key="1">
    <citation type="submission" date="2015-11" db="EMBL/GenBank/DDBJ databases">
        <authorList>
            <person name="Varghese N."/>
        </authorList>
    </citation>
    <scope>NUCLEOTIDE SEQUENCE [LARGE SCALE GENOMIC DNA]</scope>
    <source>
        <strain evidence="4 7">JGI-8</strain>
    </source>
</reference>
<dbReference type="Proteomes" id="UP000182200">
    <property type="component" value="Unassembled WGS sequence"/>
</dbReference>
<dbReference type="PANTHER" id="PTHR10188:SF6">
    <property type="entry name" value="N(4)-(BETA-N-ACETYLGLUCOSAMINYL)-L-ASPARAGINASE"/>
    <property type="match status" value="1"/>
</dbReference>
<dbReference type="OrthoDB" id="9780217at2"/>
<evidence type="ECO:0000313" key="7">
    <source>
        <dbReference type="Proteomes" id="UP000182200"/>
    </source>
</evidence>
<feature type="binding site" evidence="2">
    <location>
        <begin position="244"/>
        <end position="247"/>
    </location>
    <ligand>
        <name>substrate</name>
    </ligand>
</feature>
<protein>
    <submittedName>
        <fullName evidence="5">N4-(Beta-N-acetylglucosaminyl)-L-asparaginase</fullName>
    </submittedName>
</protein>
<sequence length="335" mass="36520">MIGRREFLRNSLLAGVGAIIAKKFKPLWPSEVAFAKSSKQVSRPVLISTWRQGIAANEMGFKVLSEGGTALDAVELGVRTAEDDPKVMSVGYGGLPDECGHVSLDACIMDWNFNAGAVAFVQKCKNPVSVARKVMELTKHVFIVGEGADRFAKLMGFPEVDLLTDEARKRWLEWKRKASPNDNWLSPEENHDTIAMLALDKEGRVAGAVTTSGLAWKIHGRVGDSPIIGAGLYVDGEVGAAGSTGVGEAVIRTCGSFLVVEYMRNGMHPQKAVEETLKRVLKVNKKWIDKDPNFQVAFIAVNLKGEIGAMGLRKGFQYALYKDGKNQFLDAPNLI</sequence>
<keyword evidence="7" id="KW-1185">Reference proteome</keyword>
<dbReference type="PANTHER" id="PTHR10188">
    <property type="entry name" value="L-ASPARAGINASE"/>
    <property type="match status" value="1"/>
</dbReference>
<dbReference type="GO" id="GO:0005737">
    <property type="term" value="C:cytoplasm"/>
    <property type="evidence" value="ECO:0007669"/>
    <property type="project" value="TreeGrafter"/>
</dbReference>
<feature type="site" description="Cleavage; by autolysis" evidence="3">
    <location>
        <begin position="192"/>
        <end position="193"/>
    </location>
</feature>
<dbReference type="InterPro" id="IPR000246">
    <property type="entry name" value="Peptidase_T2"/>
</dbReference>
<dbReference type="PROSITE" id="PS51318">
    <property type="entry name" value="TAT"/>
    <property type="match status" value="1"/>
</dbReference>
<dbReference type="Proteomes" id="UP000182011">
    <property type="component" value="Unassembled WGS sequence"/>
</dbReference>
<feature type="active site" description="Nucleophile" evidence="1">
    <location>
        <position position="193"/>
    </location>
</feature>
<proteinExistence type="predicted"/>
<dbReference type="GO" id="GO:0016811">
    <property type="term" value="F:hydrolase activity, acting on carbon-nitrogen (but not peptide) bonds, in linear amides"/>
    <property type="evidence" value="ECO:0007669"/>
    <property type="project" value="UniProtKB-ARBA"/>
</dbReference>
<dbReference type="RefSeq" id="WP_075426429.1">
    <property type="nucleotide sequence ID" value="NZ_CZVI01000039.1"/>
</dbReference>
<dbReference type="AlphaFoldDB" id="A0A0P1ME35"/>
<evidence type="ECO:0000313" key="4">
    <source>
        <dbReference type="EMBL" id="CUS93836.1"/>
    </source>
</evidence>
<accession>A0A0P1LIA4</accession>
<dbReference type="Pfam" id="PF01112">
    <property type="entry name" value="Asparaginase_2"/>
    <property type="match status" value="1"/>
</dbReference>
<dbReference type="STRING" id="1633631.GCA_001442925_01366"/>
<evidence type="ECO:0000256" key="1">
    <source>
        <dbReference type="PIRSR" id="PIRSR600246-1"/>
    </source>
</evidence>
<dbReference type="InterPro" id="IPR029055">
    <property type="entry name" value="Ntn_hydrolases_N"/>
</dbReference>
<feature type="binding site" evidence="2">
    <location>
        <begin position="221"/>
        <end position="224"/>
    </location>
    <ligand>
        <name>substrate</name>
    </ligand>
</feature>
<evidence type="ECO:0000313" key="5">
    <source>
        <dbReference type="EMBL" id="CUU05875.1"/>
    </source>
</evidence>
<dbReference type="EMBL" id="FAOP01000005">
    <property type="protein sequence ID" value="CUU05875.1"/>
    <property type="molecule type" value="Genomic_DNA"/>
</dbReference>
<organism evidence="5 6">
    <name type="scientific">Candidatus Kryptonium thompsonii</name>
    <dbReference type="NCBI Taxonomy" id="1633631"/>
    <lineage>
        <taxon>Bacteria</taxon>
        <taxon>Pseudomonadati</taxon>
        <taxon>Candidatus Kryptoniota</taxon>
        <taxon>Candidatus Kryptonium</taxon>
    </lineage>
</organism>
<accession>A0A0P1LUP0</accession>
<accession>A0A0S4N5P2</accession>
<dbReference type="InterPro" id="IPR006311">
    <property type="entry name" value="TAT_signal"/>
</dbReference>
<dbReference type="EMBL" id="CZVI01000039">
    <property type="protein sequence ID" value="CUS93836.1"/>
    <property type="molecule type" value="Genomic_DNA"/>
</dbReference>
<accession>A0A0P1LHD3</accession>
<reference evidence="5 6" key="2">
    <citation type="submission" date="2015-11" db="EMBL/GenBank/DDBJ databases">
        <authorList>
            <person name="Zhang Y."/>
            <person name="Guo Z."/>
        </authorList>
    </citation>
    <scope>NUCLEOTIDE SEQUENCE [LARGE SCALE GENOMIC DNA]</scope>
    <source>
        <strain evidence="5">JGI-4</strain>
    </source>
</reference>
<evidence type="ECO:0000256" key="3">
    <source>
        <dbReference type="PIRSR" id="PIRSR600246-3"/>
    </source>
</evidence>
<evidence type="ECO:0000313" key="6">
    <source>
        <dbReference type="Proteomes" id="UP000182011"/>
    </source>
</evidence>
<dbReference type="CDD" id="cd04513">
    <property type="entry name" value="Glycosylasparaginase"/>
    <property type="match status" value="1"/>
</dbReference>